<reference evidence="1" key="2">
    <citation type="submission" date="2020-09" db="EMBL/GenBank/DDBJ databases">
        <authorList>
            <person name="Sun Q."/>
            <person name="Zhou Y."/>
        </authorList>
    </citation>
    <scope>NUCLEOTIDE SEQUENCE</scope>
    <source>
        <strain evidence="1">CGMCC 4.7372</strain>
    </source>
</reference>
<proteinExistence type="predicted"/>
<keyword evidence="2" id="KW-1185">Reference proteome</keyword>
<dbReference type="EMBL" id="BMNJ01000004">
    <property type="protein sequence ID" value="GGO98628.1"/>
    <property type="molecule type" value="Genomic_DNA"/>
</dbReference>
<sequence length="55" mass="5391">MGAGDGDPLPALLGPAAGELGLRGIEVAFGQARINPLNEPGLVVGSEPASRPGPM</sequence>
<dbReference type="Proteomes" id="UP000614239">
    <property type="component" value="Unassembled WGS sequence"/>
</dbReference>
<gene>
    <name evidence="1" type="ORF">GCM10011612_13970</name>
</gene>
<accession>A0A8H9LG99</accession>
<comment type="caution">
    <text evidence="1">The sequence shown here is derived from an EMBL/GenBank/DDBJ whole genome shotgun (WGS) entry which is preliminary data.</text>
</comment>
<reference evidence="1" key="1">
    <citation type="journal article" date="2014" name="Int. J. Syst. Evol. Microbiol.">
        <title>Complete genome sequence of Corynebacterium casei LMG S-19264T (=DSM 44701T), isolated from a smear-ripened cheese.</title>
        <authorList>
            <consortium name="US DOE Joint Genome Institute (JGI-PGF)"/>
            <person name="Walter F."/>
            <person name="Albersmeier A."/>
            <person name="Kalinowski J."/>
            <person name="Ruckert C."/>
        </authorList>
    </citation>
    <scope>NUCLEOTIDE SEQUENCE</scope>
    <source>
        <strain evidence="1">CGMCC 4.7372</strain>
    </source>
</reference>
<evidence type="ECO:0000313" key="2">
    <source>
        <dbReference type="Proteomes" id="UP000614239"/>
    </source>
</evidence>
<organism evidence="1 2">
    <name type="scientific">Actinomyces gaoshouyii</name>
    <dbReference type="NCBI Taxonomy" id="1960083"/>
    <lineage>
        <taxon>Bacteria</taxon>
        <taxon>Bacillati</taxon>
        <taxon>Actinomycetota</taxon>
        <taxon>Actinomycetes</taxon>
        <taxon>Actinomycetales</taxon>
        <taxon>Actinomycetaceae</taxon>
        <taxon>Actinomyces</taxon>
    </lineage>
</organism>
<evidence type="ECO:0000313" key="1">
    <source>
        <dbReference type="EMBL" id="GGO98628.1"/>
    </source>
</evidence>
<dbReference type="AlphaFoldDB" id="A0A8H9LG99"/>
<name>A0A8H9LG99_9ACTO</name>
<protein>
    <submittedName>
        <fullName evidence="1">Uncharacterized protein</fullName>
    </submittedName>
</protein>